<dbReference type="GO" id="GO:0005762">
    <property type="term" value="C:mitochondrial large ribosomal subunit"/>
    <property type="evidence" value="ECO:0007669"/>
    <property type="project" value="InterPro"/>
</dbReference>
<protein>
    <submittedName>
        <fullName evidence="2">Uncharacterized protein</fullName>
    </submittedName>
</protein>
<dbReference type="Proteomes" id="UP001445335">
    <property type="component" value="Unassembled WGS sequence"/>
</dbReference>
<dbReference type="InterPro" id="IPR039145">
    <property type="entry name" value="Ribosomal_mL40_metazoa/plant"/>
</dbReference>
<feature type="region of interest" description="Disordered" evidence="1">
    <location>
        <begin position="94"/>
        <end position="117"/>
    </location>
</feature>
<feature type="region of interest" description="Disordered" evidence="1">
    <location>
        <begin position="8"/>
        <end position="29"/>
    </location>
</feature>
<accession>A0AAW1RZW3</accession>
<gene>
    <name evidence="2" type="ORF">WJX81_004504</name>
</gene>
<comment type="caution">
    <text evidence="2">The sequence shown here is derived from an EMBL/GenBank/DDBJ whole genome shotgun (WGS) entry which is preliminary data.</text>
</comment>
<dbReference type="PANTHER" id="PTHR13359">
    <property type="entry name" value="39S RIBOSOMAL PROTEIN L40, MITOCHONDRIAL"/>
    <property type="match status" value="1"/>
</dbReference>
<sequence length="117" mass="13544">MCRLQALKPMAFEEPPPMTPEEKAENAARAKEYSRLKMVEHRAWQTDLQTKLDLKMAAIAALPEELRADCMTFHISEAPPLNRNIFTLTPPIKDFQKLQQQRRRGRKGAPGTRTRMR</sequence>
<dbReference type="EMBL" id="JALJOU010000017">
    <property type="protein sequence ID" value="KAK9839255.1"/>
    <property type="molecule type" value="Genomic_DNA"/>
</dbReference>
<evidence type="ECO:0000256" key="1">
    <source>
        <dbReference type="SAM" id="MobiDB-lite"/>
    </source>
</evidence>
<feature type="compositionally biased region" description="Basic and acidic residues" evidence="1">
    <location>
        <begin position="20"/>
        <end position="29"/>
    </location>
</feature>
<name>A0AAW1RZW3_9CHLO</name>
<proteinExistence type="predicted"/>
<dbReference type="AlphaFoldDB" id="A0AAW1RZW3"/>
<organism evidence="2 3">
    <name type="scientific">Elliptochloris bilobata</name>
    <dbReference type="NCBI Taxonomy" id="381761"/>
    <lineage>
        <taxon>Eukaryota</taxon>
        <taxon>Viridiplantae</taxon>
        <taxon>Chlorophyta</taxon>
        <taxon>core chlorophytes</taxon>
        <taxon>Trebouxiophyceae</taxon>
        <taxon>Trebouxiophyceae incertae sedis</taxon>
        <taxon>Elliptochloris clade</taxon>
        <taxon>Elliptochloris</taxon>
    </lineage>
</organism>
<reference evidence="2 3" key="1">
    <citation type="journal article" date="2024" name="Nat. Commun.">
        <title>Phylogenomics reveals the evolutionary origins of lichenization in chlorophyte algae.</title>
        <authorList>
            <person name="Puginier C."/>
            <person name="Libourel C."/>
            <person name="Otte J."/>
            <person name="Skaloud P."/>
            <person name="Haon M."/>
            <person name="Grisel S."/>
            <person name="Petersen M."/>
            <person name="Berrin J.G."/>
            <person name="Delaux P.M."/>
            <person name="Dal Grande F."/>
            <person name="Keller J."/>
        </authorList>
    </citation>
    <scope>NUCLEOTIDE SEQUENCE [LARGE SCALE GENOMIC DNA]</scope>
    <source>
        <strain evidence="2 3">SAG 245.80</strain>
    </source>
</reference>
<evidence type="ECO:0000313" key="2">
    <source>
        <dbReference type="EMBL" id="KAK9839255.1"/>
    </source>
</evidence>
<dbReference type="PANTHER" id="PTHR13359:SF2">
    <property type="entry name" value="LARGE RIBOSOMAL SUBUNIT PROTEIN ML40"/>
    <property type="match status" value="1"/>
</dbReference>
<keyword evidence="3" id="KW-1185">Reference proteome</keyword>
<evidence type="ECO:0000313" key="3">
    <source>
        <dbReference type="Proteomes" id="UP001445335"/>
    </source>
</evidence>